<dbReference type="Proteomes" id="UP001243009">
    <property type="component" value="Unassembled WGS sequence"/>
</dbReference>
<keyword evidence="3" id="KW-1185">Reference proteome</keyword>
<reference evidence="2 3" key="1">
    <citation type="submission" date="2023-08" db="EMBL/GenBank/DDBJ databases">
        <title>The draft genome sequence of Paracraurococcus sp. LOR1-02.</title>
        <authorList>
            <person name="Kingkaew E."/>
            <person name="Tanasupawat S."/>
        </authorList>
    </citation>
    <scope>NUCLEOTIDE SEQUENCE [LARGE SCALE GENOMIC DNA]</scope>
    <source>
        <strain evidence="2 3">LOR1-02</strain>
    </source>
</reference>
<dbReference type="RefSeq" id="WP_305101694.1">
    <property type="nucleotide sequence ID" value="NZ_JAUTWS010000001.1"/>
</dbReference>
<feature type="transmembrane region" description="Helical" evidence="1">
    <location>
        <begin position="28"/>
        <end position="47"/>
    </location>
</feature>
<dbReference type="EMBL" id="JAUTWS010000001">
    <property type="protein sequence ID" value="MDO9706822.1"/>
    <property type="molecule type" value="Genomic_DNA"/>
</dbReference>
<protein>
    <submittedName>
        <fullName evidence="2">Uncharacterized protein</fullName>
    </submittedName>
</protein>
<keyword evidence="1" id="KW-0812">Transmembrane</keyword>
<proteinExistence type="predicted"/>
<evidence type="ECO:0000313" key="3">
    <source>
        <dbReference type="Proteomes" id="UP001243009"/>
    </source>
</evidence>
<name>A0ABT9DSE6_9PROT</name>
<keyword evidence="1" id="KW-1133">Transmembrane helix</keyword>
<evidence type="ECO:0000256" key="1">
    <source>
        <dbReference type="SAM" id="Phobius"/>
    </source>
</evidence>
<sequence length="51" mass="5559">MGLHMHNLNWVIEAEEDLSGHPLDPARAVVLGVALSSGLWVGLAILVRTLW</sequence>
<gene>
    <name evidence="2" type="ORF">Q7A36_00610</name>
</gene>
<keyword evidence="1" id="KW-0472">Membrane</keyword>
<comment type="caution">
    <text evidence="2">The sequence shown here is derived from an EMBL/GenBank/DDBJ whole genome shotgun (WGS) entry which is preliminary data.</text>
</comment>
<evidence type="ECO:0000313" key="2">
    <source>
        <dbReference type="EMBL" id="MDO9706822.1"/>
    </source>
</evidence>
<organism evidence="2 3">
    <name type="scientific">Paracraurococcus lichenis</name>
    <dbReference type="NCBI Taxonomy" id="3064888"/>
    <lineage>
        <taxon>Bacteria</taxon>
        <taxon>Pseudomonadati</taxon>
        <taxon>Pseudomonadota</taxon>
        <taxon>Alphaproteobacteria</taxon>
        <taxon>Acetobacterales</taxon>
        <taxon>Roseomonadaceae</taxon>
        <taxon>Paracraurococcus</taxon>
    </lineage>
</organism>
<accession>A0ABT9DSE6</accession>